<evidence type="ECO:0008006" key="4">
    <source>
        <dbReference type="Google" id="ProtNLM"/>
    </source>
</evidence>
<accession>A0AAU9J1W6</accession>
<comment type="caution">
    <text evidence="2">The sequence shown here is derived from an EMBL/GenBank/DDBJ whole genome shotgun (WGS) entry which is preliminary data.</text>
</comment>
<reference evidence="2" key="1">
    <citation type="submission" date="2021-09" db="EMBL/GenBank/DDBJ databases">
        <authorList>
            <consortium name="AG Swart"/>
            <person name="Singh M."/>
            <person name="Singh A."/>
            <person name="Seah K."/>
            <person name="Emmerich C."/>
        </authorList>
    </citation>
    <scope>NUCLEOTIDE SEQUENCE</scope>
    <source>
        <strain evidence="2">ATCC30299</strain>
    </source>
</reference>
<organism evidence="2 3">
    <name type="scientific">Blepharisma stoltei</name>
    <dbReference type="NCBI Taxonomy" id="1481888"/>
    <lineage>
        <taxon>Eukaryota</taxon>
        <taxon>Sar</taxon>
        <taxon>Alveolata</taxon>
        <taxon>Ciliophora</taxon>
        <taxon>Postciliodesmatophora</taxon>
        <taxon>Heterotrichea</taxon>
        <taxon>Heterotrichida</taxon>
        <taxon>Blepharismidae</taxon>
        <taxon>Blepharisma</taxon>
    </lineage>
</organism>
<gene>
    <name evidence="2" type="ORF">BSTOLATCC_MIC20805</name>
</gene>
<evidence type="ECO:0000256" key="1">
    <source>
        <dbReference type="SAM" id="SignalP"/>
    </source>
</evidence>
<keyword evidence="3" id="KW-1185">Reference proteome</keyword>
<name>A0AAU9J1W6_9CILI</name>
<dbReference type="EMBL" id="CAJZBQ010000020">
    <property type="protein sequence ID" value="CAG9318331.1"/>
    <property type="molecule type" value="Genomic_DNA"/>
</dbReference>
<evidence type="ECO:0000313" key="2">
    <source>
        <dbReference type="EMBL" id="CAG9318331.1"/>
    </source>
</evidence>
<feature type="signal peptide" evidence="1">
    <location>
        <begin position="1"/>
        <end position="22"/>
    </location>
</feature>
<dbReference type="Proteomes" id="UP001162131">
    <property type="component" value="Unassembled WGS sequence"/>
</dbReference>
<proteinExistence type="predicted"/>
<dbReference type="AlphaFoldDB" id="A0AAU9J1W6"/>
<sequence length="273" mass="31348">MKINFLWSQLLVFSIQLYFASALSLKDQETINSDDYLDDYSAALEDAKNPTSDKIVNSLIPLRKDNSDLTFDSDGKVLMVFLGKLNDFQYDQGEEIRIIKDTFITAYPELKDICSTFESDDIKLEVFQMLGMSPYDSSDGVIEIYIDLSDIFRPCPDPDIADMECQAEIPLSGNEIPYGQDIPWYCPEDGESVSQVSGDWVQVSEDHFSWMCDEWESSYNNEDIYENRPWTGLGYTYNWGSYNHVGCSEFAILAYTYAVFNQKMSIEDYCNNI</sequence>
<feature type="chain" id="PRO_5043953234" description="Secreted protein" evidence="1">
    <location>
        <begin position="23"/>
        <end position="273"/>
    </location>
</feature>
<protein>
    <recommendedName>
        <fullName evidence="4">Secreted protein</fullName>
    </recommendedName>
</protein>
<evidence type="ECO:0000313" key="3">
    <source>
        <dbReference type="Proteomes" id="UP001162131"/>
    </source>
</evidence>
<keyword evidence="1" id="KW-0732">Signal</keyword>